<keyword evidence="2" id="KW-1185">Reference proteome</keyword>
<dbReference type="AlphaFoldDB" id="A0A7J7KBL1"/>
<dbReference type="EMBL" id="VXIV02000853">
    <property type="protein sequence ID" value="KAF6035605.1"/>
    <property type="molecule type" value="Genomic_DNA"/>
</dbReference>
<name>A0A7J7KBL1_BUGNE</name>
<accession>A0A7J7KBL1</accession>
<sequence length="84" mass="9552">MKESSNLKAKSSIYLMGFTCPLQAQFCIVQKIVTDVRLLTCTTPAKFRTHLHFLEPCEHEHACIMCIHPPLCAYDKIILCIVKS</sequence>
<dbReference type="Proteomes" id="UP000593567">
    <property type="component" value="Unassembled WGS sequence"/>
</dbReference>
<evidence type="ECO:0000313" key="1">
    <source>
        <dbReference type="EMBL" id="KAF6035605.1"/>
    </source>
</evidence>
<protein>
    <submittedName>
        <fullName evidence="1">Uncharacterized protein</fullName>
    </submittedName>
</protein>
<organism evidence="1 2">
    <name type="scientific">Bugula neritina</name>
    <name type="common">Brown bryozoan</name>
    <name type="synonym">Sertularia neritina</name>
    <dbReference type="NCBI Taxonomy" id="10212"/>
    <lineage>
        <taxon>Eukaryota</taxon>
        <taxon>Metazoa</taxon>
        <taxon>Spiralia</taxon>
        <taxon>Lophotrochozoa</taxon>
        <taxon>Bryozoa</taxon>
        <taxon>Gymnolaemata</taxon>
        <taxon>Cheilostomatida</taxon>
        <taxon>Flustrina</taxon>
        <taxon>Buguloidea</taxon>
        <taxon>Bugulidae</taxon>
        <taxon>Bugula</taxon>
    </lineage>
</organism>
<comment type="caution">
    <text evidence="1">The sequence shown here is derived from an EMBL/GenBank/DDBJ whole genome shotgun (WGS) entry which is preliminary data.</text>
</comment>
<gene>
    <name evidence="1" type="ORF">EB796_006091</name>
</gene>
<reference evidence="1" key="1">
    <citation type="submission" date="2020-06" db="EMBL/GenBank/DDBJ databases">
        <title>Draft genome of Bugula neritina, a colonial animal packing powerful symbionts and potential medicines.</title>
        <authorList>
            <person name="Rayko M."/>
        </authorList>
    </citation>
    <scope>NUCLEOTIDE SEQUENCE [LARGE SCALE GENOMIC DNA]</scope>
    <source>
        <strain evidence="1">Kwan_BN1</strain>
    </source>
</reference>
<evidence type="ECO:0000313" key="2">
    <source>
        <dbReference type="Proteomes" id="UP000593567"/>
    </source>
</evidence>
<proteinExistence type="predicted"/>